<evidence type="ECO:0000256" key="3">
    <source>
        <dbReference type="ARBA" id="ARBA00022741"/>
    </source>
</evidence>
<dbReference type="Pfam" id="PF13246">
    <property type="entry name" value="Cation_ATPase"/>
    <property type="match status" value="1"/>
</dbReference>
<keyword evidence="2 8" id="KW-0812">Transmembrane</keyword>
<gene>
    <name evidence="10" type="ORF">A3J59_01465</name>
</gene>
<dbReference type="Gene3D" id="1.20.1110.10">
    <property type="entry name" value="Calcium-transporting ATPase, transmembrane domain"/>
    <property type="match status" value="1"/>
</dbReference>
<protein>
    <recommendedName>
        <fullName evidence="9">Cation-transporting P-type ATPase N-terminal domain-containing protein</fullName>
    </recommendedName>
</protein>
<feature type="transmembrane region" description="Helical" evidence="8">
    <location>
        <begin position="745"/>
        <end position="767"/>
    </location>
</feature>
<evidence type="ECO:0000313" key="10">
    <source>
        <dbReference type="EMBL" id="OGY50655.1"/>
    </source>
</evidence>
<feature type="transmembrane region" description="Helical" evidence="8">
    <location>
        <begin position="220"/>
        <end position="239"/>
    </location>
</feature>
<reference evidence="10 11" key="1">
    <citation type="journal article" date="2016" name="Nat. Commun.">
        <title>Thousands of microbial genomes shed light on interconnected biogeochemical processes in an aquifer system.</title>
        <authorList>
            <person name="Anantharaman K."/>
            <person name="Brown C.T."/>
            <person name="Hug L.A."/>
            <person name="Sharon I."/>
            <person name="Castelle C.J."/>
            <person name="Probst A.J."/>
            <person name="Thomas B.C."/>
            <person name="Singh A."/>
            <person name="Wilkins M.J."/>
            <person name="Karaoz U."/>
            <person name="Brodie E.L."/>
            <person name="Williams K.H."/>
            <person name="Hubbard S.S."/>
            <person name="Banfield J.F."/>
        </authorList>
    </citation>
    <scope>NUCLEOTIDE SEQUENCE [LARGE SCALE GENOMIC DNA]</scope>
</reference>
<dbReference type="InterPro" id="IPR044492">
    <property type="entry name" value="P_typ_ATPase_HD_dom"/>
</dbReference>
<name>A0A1G1YE64_9BACT</name>
<accession>A0A1G1YE64</accession>
<evidence type="ECO:0000256" key="8">
    <source>
        <dbReference type="SAM" id="Phobius"/>
    </source>
</evidence>
<feature type="transmembrane region" description="Helical" evidence="8">
    <location>
        <begin position="713"/>
        <end position="733"/>
    </location>
</feature>
<dbReference type="InterPro" id="IPR004014">
    <property type="entry name" value="ATPase_P-typ_cation-transptr_N"/>
</dbReference>
<evidence type="ECO:0000256" key="5">
    <source>
        <dbReference type="ARBA" id="ARBA00022967"/>
    </source>
</evidence>
<dbReference type="Gene3D" id="3.40.1110.10">
    <property type="entry name" value="Calcium-transporting ATPase, cytoplasmic domain N"/>
    <property type="match status" value="1"/>
</dbReference>
<comment type="caution">
    <text evidence="10">The sequence shown here is derived from an EMBL/GenBank/DDBJ whole genome shotgun (WGS) entry which is preliminary data.</text>
</comment>
<dbReference type="PANTHER" id="PTHR42861">
    <property type="entry name" value="CALCIUM-TRANSPORTING ATPASE"/>
    <property type="match status" value="1"/>
</dbReference>
<dbReference type="Gene3D" id="2.70.150.10">
    <property type="entry name" value="Calcium-transporting ATPase, cytoplasmic transduction domain A"/>
    <property type="match status" value="1"/>
</dbReference>
<dbReference type="GO" id="GO:0016020">
    <property type="term" value="C:membrane"/>
    <property type="evidence" value="ECO:0007669"/>
    <property type="project" value="UniProtKB-SubCell"/>
</dbReference>
<evidence type="ECO:0000256" key="1">
    <source>
        <dbReference type="ARBA" id="ARBA00004141"/>
    </source>
</evidence>
<evidence type="ECO:0000256" key="2">
    <source>
        <dbReference type="ARBA" id="ARBA00022692"/>
    </source>
</evidence>
<evidence type="ECO:0000256" key="6">
    <source>
        <dbReference type="ARBA" id="ARBA00022989"/>
    </source>
</evidence>
<dbReference type="Pfam" id="PF00689">
    <property type="entry name" value="Cation_ATPase_C"/>
    <property type="match status" value="1"/>
</dbReference>
<dbReference type="PRINTS" id="PR00119">
    <property type="entry name" value="CATATPASE"/>
</dbReference>
<feature type="transmembrane region" description="Helical" evidence="8">
    <location>
        <begin position="33"/>
        <end position="51"/>
    </location>
</feature>
<dbReference type="Proteomes" id="UP000177310">
    <property type="component" value="Unassembled WGS sequence"/>
</dbReference>
<feature type="transmembrane region" description="Helical" evidence="8">
    <location>
        <begin position="57"/>
        <end position="76"/>
    </location>
</feature>
<dbReference type="InterPro" id="IPR023299">
    <property type="entry name" value="ATPase_P-typ_cyto_dom_N"/>
</dbReference>
<keyword evidence="7 8" id="KW-0472">Membrane</keyword>
<dbReference type="PROSITE" id="PS00154">
    <property type="entry name" value="ATPASE_E1_E2"/>
    <property type="match status" value="1"/>
</dbReference>
<dbReference type="SUPFAM" id="SSF81665">
    <property type="entry name" value="Calcium ATPase, transmembrane domain M"/>
    <property type="match status" value="1"/>
</dbReference>
<feature type="transmembrane region" description="Helical" evidence="8">
    <location>
        <begin position="684"/>
        <end position="707"/>
    </location>
</feature>
<dbReference type="InterPro" id="IPR023298">
    <property type="entry name" value="ATPase_P-typ_TM_dom_sf"/>
</dbReference>
<dbReference type="GO" id="GO:0005524">
    <property type="term" value="F:ATP binding"/>
    <property type="evidence" value="ECO:0007669"/>
    <property type="project" value="UniProtKB-KW"/>
</dbReference>
<dbReference type="SMART" id="SM00831">
    <property type="entry name" value="Cation_ATPase_N"/>
    <property type="match status" value="1"/>
</dbReference>
<keyword evidence="6 8" id="KW-1133">Transmembrane helix</keyword>
<keyword evidence="5" id="KW-1278">Translocase</keyword>
<feature type="transmembrane region" description="Helical" evidence="8">
    <location>
        <begin position="251"/>
        <end position="274"/>
    </location>
</feature>
<dbReference type="InterPro" id="IPR023214">
    <property type="entry name" value="HAD_sf"/>
</dbReference>
<evidence type="ECO:0000256" key="4">
    <source>
        <dbReference type="ARBA" id="ARBA00022840"/>
    </source>
</evidence>
<organism evidence="10 11">
    <name type="scientific">Candidatus Buchananbacteria bacterium RIFCSPHIGHO2_02_FULL_56_16</name>
    <dbReference type="NCBI Taxonomy" id="1797542"/>
    <lineage>
        <taxon>Bacteria</taxon>
        <taxon>Candidatus Buchananiibacteriota</taxon>
    </lineage>
</organism>
<comment type="subcellular location">
    <subcellularLocation>
        <location evidence="1">Membrane</location>
        <topology evidence="1">Multi-pass membrane protein</topology>
    </subcellularLocation>
</comment>
<sequence>MTSQQAEAQRRRYGPNQIASADRRWWQILWQQLRSPFLYLLITAAIVALLLGERIDAVLILSFILINTGLGFYQEYRSDRSLQLLKRYVAARDTIRRDRQLVEVDVADIVPGDIVLLKAGDVVPADLRLCQAEGLTIDESILTGESATAAKTAATLRKPPAGFFEAANLAFSGTTVVGGSAVGVAVGTGNGSAVGAIAMLARSTGKESDFARGIGRFSRFILRVVSLTIAFVFVANVGIKGGATNIGELLVFSIALAVAVIPEALPVVSTFSLTRGALHLAKKKVVVKRLSAIEDLGGIDVLCTDKTGTLTENVLAVVETKSVGPGDSLLLYANLAAKSDTDANLVEPFDKALRLVLKHNGHELKQWRRIREAPFDPSRRRNSVLVTNGKIQTLVVRGAPETVTACCTLKKGETDASQTWVAAQGKLGRRVLAVATKKLTTAPEALISAERNLTLLGFISFEDPIKKTTRSAVKSARELGVNIKVLTGDAPEVAGAVAYQIGLVADPAEVITGAAVMALPVQAQHEMVHRMSVFARVSPEQKHAIVSILQESHSVGFLGEGINDAPALKVAGVSLVVQSAAGVAREAADIILLQKSLSVIVDGIREGREIFSNTLKYIRATLSSNFGNFYAVAIGSLFIDFLPMLPVQILLVNLLSDFPMIAIAADRVDAAEVRTPQIYRVRDIALIATLLGVVSTIFDFTFFALYFRISPAVLQTNWFIASIVTELVFLFSIRTRRFFLAANRPATILLALTALAFSLTLVLPYTGFGQTVFHFTPPTAFHLATILGLAALYFVATETVKLLYYRFLDGKNALMRG</sequence>
<dbReference type="InterPro" id="IPR018303">
    <property type="entry name" value="ATPase_P-typ_P_site"/>
</dbReference>
<dbReference type="InterPro" id="IPR059000">
    <property type="entry name" value="ATPase_P-type_domA"/>
</dbReference>
<dbReference type="SUPFAM" id="SSF81653">
    <property type="entry name" value="Calcium ATPase, transduction domain A"/>
    <property type="match status" value="1"/>
</dbReference>
<dbReference type="EMBL" id="MHIL01000028">
    <property type="protein sequence ID" value="OGY50655.1"/>
    <property type="molecule type" value="Genomic_DNA"/>
</dbReference>
<dbReference type="AlphaFoldDB" id="A0A1G1YE64"/>
<dbReference type="Gene3D" id="3.40.50.1000">
    <property type="entry name" value="HAD superfamily/HAD-like"/>
    <property type="match status" value="1"/>
</dbReference>
<evidence type="ECO:0000259" key="9">
    <source>
        <dbReference type="SMART" id="SM00831"/>
    </source>
</evidence>
<dbReference type="InterPro" id="IPR036412">
    <property type="entry name" value="HAD-like_sf"/>
</dbReference>
<dbReference type="PRINTS" id="PR00120">
    <property type="entry name" value="HATPASE"/>
</dbReference>
<dbReference type="SFLD" id="SFLDS00003">
    <property type="entry name" value="Haloacid_Dehalogenase"/>
    <property type="match status" value="1"/>
</dbReference>
<dbReference type="SUPFAM" id="SSF56784">
    <property type="entry name" value="HAD-like"/>
    <property type="match status" value="1"/>
</dbReference>
<dbReference type="NCBIfam" id="TIGR01494">
    <property type="entry name" value="ATPase_P-type"/>
    <property type="match status" value="2"/>
</dbReference>
<dbReference type="SFLD" id="SFLDG00002">
    <property type="entry name" value="C1.7:_P-type_atpase_like"/>
    <property type="match status" value="1"/>
</dbReference>
<dbReference type="STRING" id="1797542.A3J59_01465"/>
<keyword evidence="4" id="KW-0067">ATP-binding</keyword>
<dbReference type="SFLD" id="SFLDF00027">
    <property type="entry name" value="p-type_atpase"/>
    <property type="match status" value="1"/>
</dbReference>
<dbReference type="InterPro" id="IPR008250">
    <property type="entry name" value="ATPase_P-typ_transduc_dom_A_sf"/>
</dbReference>
<keyword evidence="3" id="KW-0547">Nucleotide-binding</keyword>
<feature type="transmembrane region" description="Helical" evidence="8">
    <location>
        <begin position="779"/>
        <end position="796"/>
    </location>
</feature>
<dbReference type="GO" id="GO:0016887">
    <property type="term" value="F:ATP hydrolysis activity"/>
    <property type="evidence" value="ECO:0007669"/>
    <property type="project" value="InterPro"/>
</dbReference>
<evidence type="ECO:0000256" key="7">
    <source>
        <dbReference type="ARBA" id="ARBA00023136"/>
    </source>
</evidence>
<dbReference type="InterPro" id="IPR001757">
    <property type="entry name" value="P_typ_ATPase"/>
</dbReference>
<feature type="domain" description="Cation-transporting P-type ATPase N-terminal" evidence="9">
    <location>
        <begin position="2"/>
        <end position="53"/>
    </location>
</feature>
<dbReference type="Pfam" id="PF00690">
    <property type="entry name" value="Cation_ATPase_N"/>
    <property type="match status" value="1"/>
</dbReference>
<proteinExistence type="predicted"/>
<evidence type="ECO:0000313" key="11">
    <source>
        <dbReference type="Proteomes" id="UP000177310"/>
    </source>
</evidence>
<dbReference type="InterPro" id="IPR006068">
    <property type="entry name" value="ATPase_P-typ_cation-transptr_C"/>
</dbReference>
<dbReference type="Pfam" id="PF00122">
    <property type="entry name" value="E1-E2_ATPase"/>
    <property type="match status" value="1"/>
</dbReference>